<accession>A0AAN7VN94</accession>
<name>A0AAN7VN94_9PEZI</name>
<dbReference type="EMBL" id="JAVRQU010000019">
    <property type="protein sequence ID" value="KAK5692545.1"/>
    <property type="molecule type" value="Genomic_DNA"/>
</dbReference>
<comment type="caution">
    <text evidence="1">The sequence shown here is derived from an EMBL/GenBank/DDBJ whole genome shotgun (WGS) entry which is preliminary data.</text>
</comment>
<protein>
    <recommendedName>
        <fullName evidence="3">BTB domain-containing protein</fullName>
    </recommendedName>
</protein>
<organism evidence="1 2">
    <name type="scientific">Elasticomyces elasticus</name>
    <dbReference type="NCBI Taxonomy" id="574655"/>
    <lineage>
        <taxon>Eukaryota</taxon>
        <taxon>Fungi</taxon>
        <taxon>Dikarya</taxon>
        <taxon>Ascomycota</taxon>
        <taxon>Pezizomycotina</taxon>
        <taxon>Dothideomycetes</taxon>
        <taxon>Dothideomycetidae</taxon>
        <taxon>Mycosphaerellales</taxon>
        <taxon>Teratosphaeriaceae</taxon>
        <taxon>Elasticomyces</taxon>
    </lineage>
</organism>
<proteinExistence type="predicted"/>
<evidence type="ECO:0000313" key="1">
    <source>
        <dbReference type="EMBL" id="KAK5692545.1"/>
    </source>
</evidence>
<dbReference type="AlphaFoldDB" id="A0AAN7VN94"/>
<evidence type="ECO:0008006" key="3">
    <source>
        <dbReference type="Google" id="ProtNLM"/>
    </source>
</evidence>
<evidence type="ECO:0000313" key="2">
    <source>
        <dbReference type="Proteomes" id="UP001310594"/>
    </source>
</evidence>
<sequence>MEPVDIDPQGDVMICCGTGIGTNEKKFIRASSAVLSGASSVFKVKFQEPEFTEAYQRPDLYPSGWVGLARYEDDSKAMEIMCEVLHHRHTRVPESAEGQEELVANVAELCDKYDCVDALLPTARGWLAPIKGTENTTARRHLMTAAYYFRDDKAFYMYGHWLLRNAYDAIDRPAIWSPELDAGNHVLRVVFGLLEAERNWAIRAITNACSQFVAGRSWVHYTQPVCAENCIITEQANMIAMVELFAFYQDPAFTTPIATMLDAMRRFPDRCEPCLAADCAESAQCRHPNMTTDYLPTQAEVIEKGLKVPCMGCLEERKPYWEVCENHVDQVGHVEDHEDDEEDGD</sequence>
<dbReference type="Proteomes" id="UP001310594">
    <property type="component" value="Unassembled WGS sequence"/>
</dbReference>
<reference evidence="1" key="1">
    <citation type="submission" date="2023-08" db="EMBL/GenBank/DDBJ databases">
        <title>Black Yeasts Isolated from many extreme environments.</title>
        <authorList>
            <person name="Coleine C."/>
            <person name="Stajich J.E."/>
            <person name="Selbmann L."/>
        </authorList>
    </citation>
    <scope>NUCLEOTIDE SEQUENCE</scope>
    <source>
        <strain evidence="1">CCFEE 5810</strain>
    </source>
</reference>
<gene>
    <name evidence="1" type="ORF">LTR97_010856</name>
</gene>